<gene>
    <name evidence="2" type="ORF">EANT1437_LOCUS2265</name>
</gene>
<dbReference type="EMBL" id="HBHI01004454">
    <property type="protein sequence ID" value="CAD9658463.1"/>
    <property type="molecule type" value="Transcribed_RNA"/>
</dbReference>
<dbReference type="AlphaFoldDB" id="A0A7S2R1X8"/>
<feature type="compositionally biased region" description="Low complexity" evidence="1">
    <location>
        <begin position="81"/>
        <end position="93"/>
    </location>
</feature>
<evidence type="ECO:0000313" key="2">
    <source>
        <dbReference type="EMBL" id="CAD9658463.1"/>
    </source>
</evidence>
<feature type="compositionally biased region" description="Polar residues" evidence="1">
    <location>
        <begin position="97"/>
        <end position="107"/>
    </location>
</feature>
<protein>
    <submittedName>
        <fullName evidence="2">Uncharacterized protein</fullName>
    </submittedName>
</protein>
<feature type="compositionally biased region" description="Basic and acidic residues" evidence="1">
    <location>
        <begin position="135"/>
        <end position="145"/>
    </location>
</feature>
<accession>A0A7S2R1X8</accession>
<evidence type="ECO:0000256" key="1">
    <source>
        <dbReference type="SAM" id="MobiDB-lite"/>
    </source>
</evidence>
<feature type="compositionally biased region" description="Polar residues" evidence="1">
    <location>
        <begin position="124"/>
        <end position="134"/>
    </location>
</feature>
<reference evidence="2" key="1">
    <citation type="submission" date="2021-01" db="EMBL/GenBank/DDBJ databases">
        <authorList>
            <person name="Corre E."/>
            <person name="Pelletier E."/>
            <person name="Niang G."/>
            <person name="Scheremetjew M."/>
            <person name="Finn R."/>
            <person name="Kale V."/>
            <person name="Holt S."/>
            <person name="Cochrane G."/>
            <person name="Meng A."/>
            <person name="Brown T."/>
            <person name="Cohen L."/>
        </authorList>
    </citation>
    <scope>NUCLEOTIDE SEQUENCE</scope>
    <source>
        <strain evidence="2">CCMP1452</strain>
    </source>
</reference>
<feature type="region of interest" description="Disordered" evidence="1">
    <location>
        <begin position="42"/>
        <end position="151"/>
    </location>
</feature>
<proteinExistence type="predicted"/>
<sequence length="383" mass="43482">MSIKDLDVKPRNEYVSIARTEIDEDEEEDYIGTHIEFHNIEINKNNDQLHHRKPKNEVPTTSNHRDPNDEIISSDEDRTDSSVTSTKWTVVSKDPSKSSNASCTSNLDDSDHLGKTLHQKSHVPNKTTTTQVSNDKLKKPTDPNLKKRSSRFKKNSIRASQTLMVPKEFCVVESSQKPSASIPKGDTYQLDHQVKFHNTDPILQRVPTEEERQKAFNQLRLFQTTQIKKIMRKKTPLSESRNDLNLTQFPETKNDVAVKPQLNWSPFRSIGVVSFNSPHTNKTADDYEENNSSTDSEDCLSKTDLLLSKLLDEDDEEMNDVKDQENEPCLCFNGVAPIGSWNSSHIPSGSSPLSNPFETRETSVWSTAQIKNLNSHSNSWGNM</sequence>
<feature type="region of interest" description="Disordered" evidence="1">
    <location>
        <begin position="278"/>
        <end position="299"/>
    </location>
</feature>
<organism evidence="2">
    <name type="scientific">Eucampia antarctica</name>
    <dbReference type="NCBI Taxonomy" id="49252"/>
    <lineage>
        <taxon>Eukaryota</taxon>
        <taxon>Sar</taxon>
        <taxon>Stramenopiles</taxon>
        <taxon>Ochrophyta</taxon>
        <taxon>Bacillariophyta</taxon>
        <taxon>Mediophyceae</taxon>
        <taxon>Biddulphiophycidae</taxon>
        <taxon>Hemiaulales</taxon>
        <taxon>Hemiaulaceae</taxon>
        <taxon>Eucampia</taxon>
    </lineage>
</organism>
<name>A0A7S2R1X8_9STRA</name>